<reference evidence="7" key="1">
    <citation type="submission" date="2010-08" db="EMBL/GenBank/DDBJ databases">
        <authorList>
            <consortium name="Caenorhabditis japonica Sequencing Consortium"/>
            <person name="Wilson R.K."/>
        </authorList>
    </citation>
    <scope>NUCLEOTIDE SEQUENCE [LARGE SCALE GENOMIC DNA]</scope>
    <source>
        <strain evidence="7">DF5081</strain>
    </source>
</reference>
<comment type="catalytic activity">
    <reaction evidence="4">
        <text>methylglyoxal + H2O = (R)-lactate + H(+)</text>
        <dbReference type="Rhea" id="RHEA:27754"/>
        <dbReference type="ChEBI" id="CHEBI:15377"/>
        <dbReference type="ChEBI" id="CHEBI:15378"/>
        <dbReference type="ChEBI" id="CHEBI:16004"/>
        <dbReference type="ChEBI" id="CHEBI:17158"/>
        <dbReference type="EC" id="4.2.1.130"/>
    </reaction>
</comment>
<keyword evidence="7" id="KW-1185">Reference proteome</keyword>
<dbReference type="Gene3D" id="3.40.50.880">
    <property type="match status" value="1"/>
</dbReference>
<dbReference type="GO" id="GO:0036471">
    <property type="term" value="P:cellular response to glyoxal"/>
    <property type="evidence" value="ECO:0007669"/>
    <property type="project" value="UniProtKB-ARBA"/>
</dbReference>
<proteinExistence type="predicted"/>
<dbReference type="PANTHER" id="PTHR48094:SF12">
    <property type="entry name" value="PARKINSON DISEASE PROTEIN 7 HOMOLOG"/>
    <property type="match status" value="1"/>
</dbReference>
<protein>
    <recommendedName>
        <fullName evidence="2">D-lactate dehydratase</fullName>
        <ecNumber evidence="2">4.2.1.130</ecNumber>
    </recommendedName>
</protein>
<evidence type="ECO:0000256" key="1">
    <source>
        <dbReference type="ARBA" id="ARBA00004496"/>
    </source>
</evidence>
<comment type="subcellular location">
    <subcellularLocation>
        <location evidence="1">Cytoplasm</location>
    </subcellularLocation>
</comment>
<evidence type="ECO:0000256" key="2">
    <source>
        <dbReference type="ARBA" id="ARBA00013134"/>
    </source>
</evidence>
<evidence type="ECO:0000313" key="7">
    <source>
        <dbReference type="Proteomes" id="UP000005237"/>
    </source>
</evidence>
<dbReference type="AlphaFoldDB" id="A0A8R1DTV0"/>
<dbReference type="NCBIfam" id="TIGR01383">
    <property type="entry name" value="not_thiJ"/>
    <property type="match status" value="1"/>
</dbReference>
<dbReference type="Proteomes" id="UP000005237">
    <property type="component" value="Unassembled WGS sequence"/>
</dbReference>
<dbReference type="EC" id="4.2.1.130" evidence="2"/>
<dbReference type="CDD" id="cd03135">
    <property type="entry name" value="GATase1_DJ-1"/>
    <property type="match status" value="1"/>
</dbReference>
<dbReference type="GO" id="GO:0006979">
    <property type="term" value="P:response to oxidative stress"/>
    <property type="evidence" value="ECO:0007669"/>
    <property type="project" value="TreeGrafter"/>
</dbReference>
<dbReference type="GO" id="GO:0019172">
    <property type="term" value="F:glyoxalase III activity"/>
    <property type="evidence" value="ECO:0007669"/>
    <property type="project" value="UniProtKB-EC"/>
</dbReference>
<dbReference type="GO" id="GO:0005634">
    <property type="term" value="C:nucleus"/>
    <property type="evidence" value="ECO:0007669"/>
    <property type="project" value="TreeGrafter"/>
</dbReference>
<dbReference type="EnsemblMetazoa" id="CJA10625b.1">
    <property type="protein sequence ID" value="CJA10625b.1"/>
    <property type="gene ID" value="WBGene00129829"/>
</dbReference>
<dbReference type="GO" id="GO:0046295">
    <property type="term" value="P:glycolate biosynthetic process"/>
    <property type="evidence" value="ECO:0007669"/>
    <property type="project" value="UniProtKB-ARBA"/>
</dbReference>
<dbReference type="InterPro" id="IPR006287">
    <property type="entry name" value="DJ-1"/>
</dbReference>
<dbReference type="GO" id="GO:1903189">
    <property type="term" value="P:glyoxal metabolic process"/>
    <property type="evidence" value="ECO:0007669"/>
    <property type="project" value="UniProtKB-ARBA"/>
</dbReference>
<dbReference type="InterPro" id="IPR029062">
    <property type="entry name" value="Class_I_gatase-like"/>
</dbReference>
<sequence length="185" mass="19477">MSPKTALIIMAPEGSEEMEIVITGDVLFSGGVKVTYAGLSESEMVKCSRGVRIVPDASLESVKNQTFDLVMLPGGQPGSDTLAGHNEVGKMLRAQADSGGLIAAICAAPTVLMSHGIKPNLITSHPSVRKQLESGGYNYSEDRVVVSGKVITSRGPGTAFEFALKLVELLVGREKVDGLVEHLVL</sequence>
<dbReference type="OMA" id="CSGDLWQ"/>
<reference evidence="6" key="2">
    <citation type="submission" date="2022-06" db="UniProtKB">
        <authorList>
            <consortium name="EnsemblMetazoa"/>
        </authorList>
    </citation>
    <scope>IDENTIFICATION</scope>
    <source>
        <strain evidence="6">DF5081</strain>
    </source>
</reference>
<dbReference type="PANTHER" id="PTHR48094">
    <property type="entry name" value="PROTEIN/NUCLEIC ACID DEGLYCASE DJ-1-RELATED"/>
    <property type="match status" value="1"/>
</dbReference>
<dbReference type="GO" id="GO:0005739">
    <property type="term" value="C:mitochondrion"/>
    <property type="evidence" value="ECO:0007669"/>
    <property type="project" value="TreeGrafter"/>
</dbReference>
<evidence type="ECO:0000313" key="6">
    <source>
        <dbReference type="EnsemblMetazoa" id="CJA10625b.1"/>
    </source>
</evidence>
<dbReference type="InterPro" id="IPR050325">
    <property type="entry name" value="Prot/Nucl_acid_deglycase"/>
</dbReference>
<evidence type="ECO:0000256" key="4">
    <source>
        <dbReference type="ARBA" id="ARBA00048082"/>
    </source>
</evidence>
<dbReference type="SUPFAM" id="SSF52317">
    <property type="entry name" value="Class I glutamine amidotransferase-like"/>
    <property type="match status" value="1"/>
</dbReference>
<feature type="domain" description="DJ-1/PfpI" evidence="5">
    <location>
        <begin position="4"/>
        <end position="168"/>
    </location>
</feature>
<organism evidence="6 7">
    <name type="scientific">Caenorhabditis japonica</name>
    <dbReference type="NCBI Taxonomy" id="281687"/>
    <lineage>
        <taxon>Eukaryota</taxon>
        <taxon>Metazoa</taxon>
        <taxon>Ecdysozoa</taxon>
        <taxon>Nematoda</taxon>
        <taxon>Chromadorea</taxon>
        <taxon>Rhabditida</taxon>
        <taxon>Rhabditina</taxon>
        <taxon>Rhabditomorpha</taxon>
        <taxon>Rhabditoidea</taxon>
        <taxon>Rhabditidae</taxon>
        <taxon>Peloderinae</taxon>
        <taxon>Caenorhabditis</taxon>
    </lineage>
</organism>
<dbReference type="GO" id="GO:1902176">
    <property type="term" value="P:negative regulation of oxidative stress-induced intrinsic apoptotic signaling pathway"/>
    <property type="evidence" value="ECO:0007669"/>
    <property type="project" value="UniProtKB-ARBA"/>
</dbReference>
<evidence type="ECO:0000259" key="5">
    <source>
        <dbReference type="Pfam" id="PF01965"/>
    </source>
</evidence>
<dbReference type="Pfam" id="PF01965">
    <property type="entry name" value="DJ-1_PfpI"/>
    <property type="match status" value="1"/>
</dbReference>
<evidence type="ECO:0000256" key="3">
    <source>
        <dbReference type="ARBA" id="ARBA00022490"/>
    </source>
</evidence>
<accession>A0A8R1DTV0</accession>
<keyword evidence="3" id="KW-0963">Cytoplasm</keyword>
<dbReference type="FunFam" id="3.40.50.880:FF:000022">
    <property type="entry name" value="protein deglycase DJ-1"/>
    <property type="match status" value="1"/>
</dbReference>
<name>A0A8R1DTV0_CAEJA</name>
<dbReference type="InterPro" id="IPR002818">
    <property type="entry name" value="DJ-1/PfpI"/>
</dbReference>